<name>A0AAQ3Q2R8_9LILI</name>
<feature type="compositionally biased region" description="Basic and acidic residues" evidence="2">
    <location>
        <begin position="220"/>
        <end position="239"/>
    </location>
</feature>
<gene>
    <name evidence="3" type="ORF">Cni_G04520</name>
</gene>
<proteinExistence type="inferred from homology"/>
<feature type="region of interest" description="Disordered" evidence="2">
    <location>
        <begin position="219"/>
        <end position="258"/>
    </location>
</feature>
<dbReference type="InterPro" id="IPR050898">
    <property type="entry name" value="Plant_acyltransferase"/>
</dbReference>
<dbReference type="EMBL" id="CP136890">
    <property type="protein sequence ID" value="WOK95813.1"/>
    <property type="molecule type" value="Genomic_DNA"/>
</dbReference>
<protein>
    <submittedName>
        <fullName evidence="3">Uncharacterized protein</fullName>
    </submittedName>
</protein>
<evidence type="ECO:0000313" key="4">
    <source>
        <dbReference type="Proteomes" id="UP001327560"/>
    </source>
</evidence>
<keyword evidence="4" id="KW-1185">Reference proteome</keyword>
<dbReference type="Pfam" id="PF02458">
    <property type="entry name" value="Transferase"/>
    <property type="match status" value="1"/>
</dbReference>
<sequence>MNILAISSISSRSRPWMDEMDEISMRWSRSVGLVEYEEDDEKSPPKNSNDSADNDSDLGFLKIKRKSVTNFTCGDFAVGIRFSHTVFDGLGAAQFLKAVAELAHGHARLVVDPVWCRDAIPTPPKVSRGHPPTLAAFHFETAVFDVSADRINLVKNLFSRETGQKCPTFDVVTAIVWQCRTRAIGLPPAADVHLGFAADTRHLLRQLLPRARGLLLDGDQGERREDRRRVAGGGDRGDMGGEGEDVGQGTMVMGDSGEDPYKVPLDYGTMVVSDWSKVGFSRR</sequence>
<evidence type="ECO:0000313" key="3">
    <source>
        <dbReference type="EMBL" id="WOK95813.1"/>
    </source>
</evidence>
<dbReference type="Gene3D" id="3.30.559.10">
    <property type="entry name" value="Chloramphenicol acetyltransferase-like domain"/>
    <property type="match status" value="2"/>
</dbReference>
<reference evidence="3 4" key="1">
    <citation type="submission" date="2023-10" db="EMBL/GenBank/DDBJ databases">
        <title>Chromosome-scale genome assembly provides insights into flower coloration mechanisms of Canna indica.</title>
        <authorList>
            <person name="Li C."/>
        </authorList>
    </citation>
    <scope>NUCLEOTIDE SEQUENCE [LARGE SCALE GENOMIC DNA]</scope>
    <source>
        <tissue evidence="3">Flower</tissue>
    </source>
</reference>
<dbReference type="Proteomes" id="UP001327560">
    <property type="component" value="Chromosome 1"/>
</dbReference>
<dbReference type="PANTHER" id="PTHR31147:SF2">
    <property type="entry name" value="OS01G0615300 PROTEIN"/>
    <property type="match status" value="1"/>
</dbReference>
<dbReference type="PANTHER" id="PTHR31147">
    <property type="entry name" value="ACYL TRANSFERASE 4"/>
    <property type="match status" value="1"/>
</dbReference>
<dbReference type="InterPro" id="IPR023213">
    <property type="entry name" value="CAT-like_dom_sf"/>
</dbReference>
<accession>A0AAQ3Q2R8</accession>
<evidence type="ECO:0000256" key="1">
    <source>
        <dbReference type="ARBA" id="ARBA00009861"/>
    </source>
</evidence>
<comment type="similarity">
    <text evidence="1">Belongs to the plant acyltransferase family.</text>
</comment>
<organism evidence="3 4">
    <name type="scientific">Canna indica</name>
    <name type="common">Indian-shot</name>
    <dbReference type="NCBI Taxonomy" id="4628"/>
    <lineage>
        <taxon>Eukaryota</taxon>
        <taxon>Viridiplantae</taxon>
        <taxon>Streptophyta</taxon>
        <taxon>Embryophyta</taxon>
        <taxon>Tracheophyta</taxon>
        <taxon>Spermatophyta</taxon>
        <taxon>Magnoliopsida</taxon>
        <taxon>Liliopsida</taxon>
        <taxon>Zingiberales</taxon>
        <taxon>Cannaceae</taxon>
        <taxon>Canna</taxon>
    </lineage>
</organism>
<evidence type="ECO:0000256" key="2">
    <source>
        <dbReference type="SAM" id="MobiDB-lite"/>
    </source>
</evidence>
<dbReference type="AlphaFoldDB" id="A0AAQ3Q2R8"/>